<proteinExistence type="predicted"/>
<keyword evidence="2" id="KW-1185">Reference proteome</keyword>
<keyword evidence="1" id="KW-0614">Plasmid</keyword>
<dbReference type="Proteomes" id="UP000264006">
    <property type="component" value="Plasmid pEDY32-46I"/>
</dbReference>
<evidence type="ECO:0000313" key="2">
    <source>
        <dbReference type="Proteomes" id="UP000264006"/>
    </source>
</evidence>
<geneLocation type="plasmid" evidence="2">
    <name>pedy32-46i</name>
</geneLocation>
<dbReference type="RefSeq" id="WP_114594872.1">
    <property type="nucleotide sequence ID" value="NZ_CP031166.1"/>
</dbReference>
<protein>
    <submittedName>
        <fullName evidence="1">Uncharacterized protein</fullName>
    </submittedName>
</protein>
<accession>A0A346Y763</accession>
<sequence length="68" mass="7717">MGDRQRLAAHPDPLVRRLAALTFEDLLDMQDRGVLTEFNDLLQQALIDMLTKANERLRRRVATLEGAG</sequence>
<dbReference type="AlphaFoldDB" id="A0A346Y763"/>
<reference evidence="1 2" key="1">
    <citation type="submission" date="2018-09" db="EMBL/GenBank/DDBJ databases">
        <title>Complete genome sequence of Euzebya sp. DY32-46 isolated from seawater of Pacific Ocean.</title>
        <authorList>
            <person name="Xu L."/>
            <person name="Wu Y.-H."/>
            <person name="Xu X.-W."/>
        </authorList>
    </citation>
    <scope>NUCLEOTIDE SEQUENCE [LARGE SCALE GENOMIC DNA]</scope>
    <source>
        <strain evidence="1 2">DY32-46</strain>
        <plasmid evidence="2">pedy32-46i</plasmid>
    </source>
</reference>
<dbReference type="EMBL" id="CP031166">
    <property type="protein sequence ID" value="AXV10310.1"/>
    <property type="molecule type" value="Genomic_DNA"/>
</dbReference>
<name>A0A346Y763_9ACTN</name>
<evidence type="ECO:0000313" key="1">
    <source>
        <dbReference type="EMBL" id="AXV10310.1"/>
    </source>
</evidence>
<organism evidence="1 2">
    <name type="scientific">Euzebya pacifica</name>
    <dbReference type="NCBI Taxonomy" id="1608957"/>
    <lineage>
        <taxon>Bacteria</taxon>
        <taxon>Bacillati</taxon>
        <taxon>Actinomycetota</taxon>
        <taxon>Nitriliruptoria</taxon>
        <taxon>Euzebyales</taxon>
    </lineage>
</organism>
<gene>
    <name evidence="1" type="ORF">DVS28_b0570</name>
</gene>
<dbReference type="KEGG" id="euz:DVS28_b0570"/>